<accession>W6USU3</accession>
<keyword evidence="2" id="KW-1185">Reference proteome</keyword>
<name>W6USU3_ECHGR</name>
<evidence type="ECO:0000313" key="2">
    <source>
        <dbReference type="Proteomes" id="UP000019149"/>
    </source>
</evidence>
<dbReference type="KEGG" id="egl:EGR_00650"/>
<gene>
    <name evidence="1" type="ORF">EGR_00650</name>
</gene>
<dbReference type="CTD" id="36336365"/>
<proteinExistence type="predicted"/>
<dbReference type="RefSeq" id="XP_024355896.1">
    <property type="nucleotide sequence ID" value="XM_024489899.1"/>
</dbReference>
<organism evidence="1 2">
    <name type="scientific">Echinococcus granulosus</name>
    <name type="common">Hydatid tapeworm</name>
    <dbReference type="NCBI Taxonomy" id="6210"/>
    <lineage>
        <taxon>Eukaryota</taxon>
        <taxon>Metazoa</taxon>
        <taxon>Spiralia</taxon>
        <taxon>Lophotrochozoa</taxon>
        <taxon>Platyhelminthes</taxon>
        <taxon>Cestoda</taxon>
        <taxon>Eucestoda</taxon>
        <taxon>Cyclophyllidea</taxon>
        <taxon>Taeniidae</taxon>
        <taxon>Echinococcus</taxon>
        <taxon>Echinococcus granulosus group</taxon>
    </lineage>
</organism>
<dbReference type="Proteomes" id="UP000019149">
    <property type="component" value="Unassembled WGS sequence"/>
</dbReference>
<sequence>MGQSIPCTFQNCKTTIYHNGAYAGCGCYKGIRSYIYHGGICIHAGGFDPSGFPGRPVLNYSMDPNFGIQDSGCSSLEMMGFSGGNMINQFGGGYSYDYPKDSDYGREMMVYASHGRPSQQKCSYCPEGECAIEKNAIESFILKRMIGVGGHLRYVR</sequence>
<comment type="caution">
    <text evidence="1">The sequence shown here is derived from an EMBL/GenBank/DDBJ whole genome shotgun (WGS) entry which is preliminary data.</text>
</comment>
<dbReference type="AlphaFoldDB" id="W6USU3"/>
<dbReference type="EMBL" id="APAU02000002">
    <property type="protein sequence ID" value="EUB64700.1"/>
    <property type="molecule type" value="Genomic_DNA"/>
</dbReference>
<evidence type="ECO:0000313" key="1">
    <source>
        <dbReference type="EMBL" id="EUB64700.1"/>
    </source>
</evidence>
<reference evidence="1 2" key="1">
    <citation type="journal article" date="2013" name="Nat. Genet.">
        <title>The genome of the hydatid tapeworm Echinococcus granulosus.</title>
        <authorList>
            <person name="Zheng H."/>
            <person name="Zhang W."/>
            <person name="Zhang L."/>
            <person name="Zhang Z."/>
            <person name="Li J."/>
            <person name="Lu G."/>
            <person name="Zhu Y."/>
            <person name="Wang Y."/>
            <person name="Huang Y."/>
            <person name="Liu J."/>
            <person name="Kang H."/>
            <person name="Chen J."/>
            <person name="Wang L."/>
            <person name="Chen A."/>
            <person name="Yu S."/>
            <person name="Gao Z."/>
            <person name="Jin L."/>
            <person name="Gu W."/>
            <person name="Wang Z."/>
            <person name="Zhao L."/>
            <person name="Shi B."/>
            <person name="Wen H."/>
            <person name="Lin R."/>
            <person name="Jones M.K."/>
            <person name="Brejova B."/>
            <person name="Vinar T."/>
            <person name="Zhao G."/>
            <person name="McManus D.P."/>
            <person name="Chen Z."/>
            <person name="Zhou Y."/>
            <person name="Wang S."/>
        </authorList>
    </citation>
    <scope>NUCLEOTIDE SEQUENCE [LARGE SCALE GENOMIC DNA]</scope>
</reference>
<protein>
    <submittedName>
        <fullName evidence="1">Uncharacterized protein</fullName>
    </submittedName>
</protein>
<dbReference type="GeneID" id="36336365"/>